<proteinExistence type="predicted"/>
<reference evidence="1 2" key="1">
    <citation type="submission" date="2013-05" db="EMBL/GenBank/DDBJ databases">
        <title>Genome assembly of Chondromyces apiculatus DSM 436.</title>
        <authorList>
            <person name="Sharma G."/>
            <person name="Khatri I."/>
            <person name="Kaur C."/>
            <person name="Mayilraj S."/>
            <person name="Subramanian S."/>
        </authorList>
    </citation>
    <scope>NUCLEOTIDE SEQUENCE [LARGE SCALE GENOMIC DNA]</scope>
    <source>
        <strain evidence="1 2">DSM 436</strain>
    </source>
</reference>
<dbReference type="SUPFAM" id="SSF56436">
    <property type="entry name" value="C-type lectin-like"/>
    <property type="match status" value="1"/>
</dbReference>
<dbReference type="InterPro" id="IPR016187">
    <property type="entry name" value="CTDL_fold"/>
</dbReference>
<sequence>MPGGCTEACDGIDNDCDGSVDETFNSKGSVAAHFVRPTVTQIAASTWVYTYEASRPKATSTDAGNGNGYWTSAPPGSTLDRTPSCSMANRLPWFNVNPVEAQQTCTQMGGSLCSIEDWQTACRATSGCTYGYAPRNNLGGTACTTVATATKYCNLGSTFDFNDTLAGDQDGLLPTASSRLQNCWSDWSSTTGNSTATNRLYDITGNLRELTRNPTVNQYGVMGGSFNTQSQSASSCDFTFYTVDQQFKFHDTGFRCCFSSNPTL</sequence>
<evidence type="ECO:0000313" key="2">
    <source>
        <dbReference type="Proteomes" id="UP000019678"/>
    </source>
</evidence>
<name>A0A017STQ7_9BACT</name>
<organism evidence="1 2">
    <name type="scientific">Chondromyces apiculatus DSM 436</name>
    <dbReference type="NCBI Taxonomy" id="1192034"/>
    <lineage>
        <taxon>Bacteria</taxon>
        <taxon>Pseudomonadati</taxon>
        <taxon>Myxococcota</taxon>
        <taxon>Polyangia</taxon>
        <taxon>Polyangiales</taxon>
        <taxon>Polyangiaceae</taxon>
        <taxon>Chondromyces</taxon>
    </lineage>
</organism>
<evidence type="ECO:0000313" key="1">
    <source>
        <dbReference type="EMBL" id="EYE99979.1"/>
    </source>
</evidence>
<dbReference type="Proteomes" id="UP000019678">
    <property type="component" value="Unassembled WGS sequence"/>
</dbReference>
<protein>
    <submittedName>
        <fullName evidence="1">Uncharacterized protein</fullName>
    </submittedName>
</protein>
<dbReference type="InterPro" id="IPR042095">
    <property type="entry name" value="SUMF_sf"/>
</dbReference>
<dbReference type="EMBL" id="ASRX01000157">
    <property type="protein sequence ID" value="EYE99979.1"/>
    <property type="molecule type" value="Genomic_DNA"/>
</dbReference>
<keyword evidence="2" id="KW-1185">Reference proteome</keyword>
<accession>A0A017STQ7</accession>
<dbReference type="Gene3D" id="3.90.1580.10">
    <property type="entry name" value="paralog of FGE (formylglycine-generating enzyme)"/>
    <property type="match status" value="1"/>
</dbReference>
<comment type="caution">
    <text evidence="1">The sequence shown here is derived from an EMBL/GenBank/DDBJ whole genome shotgun (WGS) entry which is preliminary data.</text>
</comment>
<dbReference type="AlphaFoldDB" id="A0A017STQ7"/>
<gene>
    <name evidence="1" type="ORF">CAP_1867</name>
</gene>